<dbReference type="InterPro" id="IPR011990">
    <property type="entry name" value="TPR-like_helical_dom_sf"/>
</dbReference>
<dbReference type="Pfam" id="PF08238">
    <property type="entry name" value="Sel1"/>
    <property type="match status" value="2"/>
</dbReference>
<dbReference type="RefSeq" id="WP_002683660.1">
    <property type="nucleotide sequence ID" value="NZ_JH600070.1"/>
</dbReference>
<name>I3CDA7_9GAMM</name>
<evidence type="ECO:0000313" key="2">
    <source>
        <dbReference type="EMBL" id="EIJ41600.1"/>
    </source>
</evidence>
<dbReference type="Proteomes" id="UP000005744">
    <property type="component" value="Unassembled WGS sequence"/>
</dbReference>
<dbReference type="OrthoDB" id="1442375at2"/>
<dbReference type="InterPro" id="IPR050767">
    <property type="entry name" value="Sel1_AlgK"/>
</dbReference>
<reference evidence="2 3" key="1">
    <citation type="submission" date="2011-11" db="EMBL/GenBank/DDBJ databases">
        <title>Improved High-Quality Draft sequence of Beggiatoa alba B18lD.</title>
        <authorList>
            <consortium name="US DOE Joint Genome Institute"/>
            <person name="Lucas S."/>
            <person name="Han J."/>
            <person name="Lapidus A."/>
            <person name="Cheng J.-F."/>
            <person name="Goodwin L."/>
            <person name="Pitluck S."/>
            <person name="Peters L."/>
            <person name="Mikhailova N."/>
            <person name="Held B."/>
            <person name="Detter J.C."/>
            <person name="Han C."/>
            <person name="Tapia R."/>
            <person name="Land M."/>
            <person name="Hauser L."/>
            <person name="Kyrpides N."/>
            <person name="Ivanova N."/>
            <person name="Pagani I."/>
            <person name="Samuel K."/>
            <person name="Teske A."/>
            <person name="Mueller J."/>
            <person name="Woyke T."/>
        </authorList>
    </citation>
    <scope>NUCLEOTIDE SEQUENCE [LARGE SCALE GENOMIC DNA]</scope>
    <source>
        <strain evidence="2 3">B18LD</strain>
    </source>
</reference>
<accession>I3CDA7</accession>
<proteinExistence type="predicted"/>
<dbReference type="STRING" id="395493.BegalDRAFT_0688"/>
<feature type="signal peptide" evidence="1">
    <location>
        <begin position="1"/>
        <end position="22"/>
    </location>
</feature>
<dbReference type="HOGENOM" id="CLU_1072242_0_0_6"/>
<sequence>MLLNSLKYLPLAMCCLSLYAQATESKENPQPPYIAYENREGLTFDTAKCVSVGQNVLVKDGFQRVNANSNGEILAAYRKTADYQFKALVSCLGRYGMLRVVIITDLSGQGSQKARNIAQSIIQGLGNNNSDKASIVSAEEASSAIQAPSINGASEYEKGNRFYEGSGAVQDFKQAAEWYKKAAEQGNSDAFFKLGTMYYYGYGVTQDFQQSYIWFSLAATSGRQDAAKARNEVMEKLSKQQITDGQKEAKKLYTQYVKK</sequence>
<dbReference type="EMBL" id="JH600070">
    <property type="protein sequence ID" value="EIJ41600.1"/>
    <property type="molecule type" value="Genomic_DNA"/>
</dbReference>
<keyword evidence="3" id="KW-1185">Reference proteome</keyword>
<dbReference type="PANTHER" id="PTHR11102">
    <property type="entry name" value="SEL-1-LIKE PROTEIN"/>
    <property type="match status" value="1"/>
</dbReference>
<dbReference type="eggNOG" id="COG0790">
    <property type="taxonomic scope" value="Bacteria"/>
</dbReference>
<evidence type="ECO:0000313" key="3">
    <source>
        <dbReference type="Proteomes" id="UP000005744"/>
    </source>
</evidence>
<dbReference type="SMART" id="SM00671">
    <property type="entry name" value="SEL1"/>
    <property type="match status" value="2"/>
</dbReference>
<protein>
    <submittedName>
        <fullName evidence="2">Sel1 repeat protein</fullName>
    </submittedName>
</protein>
<keyword evidence="1" id="KW-0732">Signal</keyword>
<gene>
    <name evidence="2" type="ORF">BegalDRAFT_0688</name>
</gene>
<dbReference type="Gene3D" id="1.25.40.10">
    <property type="entry name" value="Tetratricopeptide repeat domain"/>
    <property type="match status" value="1"/>
</dbReference>
<dbReference type="PANTHER" id="PTHR11102:SF160">
    <property type="entry name" value="ERAD-ASSOCIATED E3 UBIQUITIN-PROTEIN LIGASE COMPONENT HRD3"/>
    <property type="match status" value="1"/>
</dbReference>
<organism evidence="2 3">
    <name type="scientific">Beggiatoa alba B18LD</name>
    <dbReference type="NCBI Taxonomy" id="395493"/>
    <lineage>
        <taxon>Bacteria</taxon>
        <taxon>Pseudomonadati</taxon>
        <taxon>Pseudomonadota</taxon>
        <taxon>Gammaproteobacteria</taxon>
        <taxon>Thiotrichales</taxon>
        <taxon>Thiotrichaceae</taxon>
        <taxon>Beggiatoa</taxon>
    </lineage>
</organism>
<dbReference type="SUPFAM" id="SSF81901">
    <property type="entry name" value="HCP-like"/>
    <property type="match status" value="1"/>
</dbReference>
<dbReference type="AlphaFoldDB" id="I3CDA7"/>
<evidence type="ECO:0000256" key="1">
    <source>
        <dbReference type="SAM" id="SignalP"/>
    </source>
</evidence>
<feature type="chain" id="PRO_5003668651" evidence="1">
    <location>
        <begin position="23"/>
        <end position="259"/>
    </location>
</feature>
<dbReference type="InterPro" id="IPR006597">
    <property type="entry name" value="Sel1-like"/>
</dbReference>